<keyword evidence="3" id="KW-1185">Reference proteome</keyword>
<name>A0A0L0QR42_VIRPA</name>
<dbReference type="InterPro" id="IPR035930">
    <property type="entry name" value="FomD-like_sf"/>
</dbReference>
<sequence>MDNWNNTNIQLFDKVIERKIRYDKTIVEHTCTLLEAKNSSIVLFHKIATLFTMVTDQDKLTIPKGSYTLAYYWKYRPFNLYIWRNENGNYLGSYFNIVKNTCLVDNLLSFEDLIIDVLVFPNGDCFILDEDELPKPLAQFEHGFALQSLNSLIGNIDSFLGQTISNANMTFPHKKILPLLNS</sequence>
<dbReference type="Pfam" id="PF04167">
    <property type="entry name" value="DUF402"/>
    <property type="match status" value="1"/>
</dbReference>
<dbReference type="PATRIC" id="fig|1473.5.peg.2811"/>
<feature type="domain" description="DUF402" evidence="1">
    <location>
        <begin position="61"/>
        <end position="135"/>
    </location>
</feature>
<protein>
    <recommendedName>
        <fullName evidence="1">DUF402 domain-containing protein</fullName>
    </recommendedName>
</protein>
<evidence type="ECO:0000313" key="3">
    <source>
        <dbReference type="Proteomes" id="UP000036780"/>
    </source>
</evidence>
<dbReference type="AlphaFoldDB" id="A0A0L0QR42"/>
<dbReference type="SUPFAM" id="SSF159234">
    <property type="entry name" value="FomD-like"/>
    <property type="match status" value="1"/>
</dbReference>
<dbReference type="EMBL" id="LGTO01000007">
    <property type="protein sequence ID" value="KNE20683.1"/>
    <property type="molecule type" value="Genomic_DNA"/>
</dbReference>
<dbReference type="RefSeq" id="WP_050353264.1">
    <property type="nucleotide sequence ID" value="NZ_BOSN01000009.1"/>
</dbReference>
<accession>A0A0L0QR42</accession>
<dbReference type="InterPro" id="IPR007295">
    <property type="entry name" value="DUF402"/>
</dbReference>
<dbReference type="Gene3D" id="2.40.380.10">
    <property type="entry name" value="FomD-like"/>
    <property type="match status" value="1"/>
</dbReference>
<dbReference type="OrthoDB" id="2735096at2"/>
<dbReference type="PANTHER" id="PTHR41271">
    <property type="entry name" value="DUF402 DOMAIN-CONTAINING PROTEIN"/>
    <property type="match status" value="1"/>
</dbReference>
<dbReference type="GeneID" id="66870108"/>
<dbReference type="PANTHER" id="PTHR41271:SF1">
    <property type="entry name" value="DUF402 DOMAIN-CONTAINING PROTEIN"/>
    <property type="match status" value="1"/>
</dbReference>
<reference evidence="3" key="1">
    <citation type="submission" date="2015-07" db="EMBL/GenBank/DDBJ databases">
        <title>Fjat-10053 dsm26.</title>
        <authorList>
            <person name="Liu B."/>
            <person name="Wang J."/>
            <person name="Zhu Y."/>
            <person name="Liu G."/>
            <person name="Chen Q."/>
            <person name="Chen Z."/>
            <person name="Lan J."/>
            <person name="Che J."/>
            <person name="Ge C."/>
            <person name="Shi H."/>
            <person name="Pan Z."/>
            <person name="Liu X."/>
        </authorList>
    </citation>
    <scope>NUCLEOTIDE SEQUENCE [LARGE SCALE GENOMIC DNA]</scope>
    <source>
        <strain evidence="3">DSM 26</strain>
    </source>
</reference>
<dbReference type="Proteomes" id="UP000036780">
    <property type="component" value="Unassembled WGS sequence"/>
</dbReference>
<comment type="caution">
    <text evidence="2">The sequence shown here is derived from an EMBL/GenBank/DDBJ whole genome shotgun (WGS) entry which is preliminary data.</text>
</comment>
<evidence type="ECO:0000313" key="2">
    <source>
        <dbReference type="EMBL" id="KNE20683.1"/>
    </source>
</evidence>
<organism evidence="2 3">
    <name type="scientific">Virgibacillus pantothenticus</name>
    <dbReference type="NCBI Taxonomy" id="1473"/>
    <lineage>
        <taxon>Bacteria</taxon>
        <taxon>Bacillati</taxon>
        <taxon>Bacillota</taxon>
        <taxon>Bacilli</taxon>
        <taxon>Bacillales</taxon>
        <taxon>Bacillaceae</taxon>
        <taxon>Virgibacillus</taxon>
    </lineage>
</organism>
<proteinExistence type="predicted"/>
<evidence type="ECO:0000259" key="1">
    <source>
        <dbReference type="Pfam" id="PF04167"/>
    </source>
</evidence>
<gene>
    <name evidence="2" type="ORF">AFK71_20285</name>
</gene>